<feature type="region of interest" description="Disordered" evidence="2">
    <location>
        <begin position="864"/>
        <end position="892"/>
    </location>
</feature>
<feature type="region of interest" description="Disordered" evidence="2">
    <location>
        <begin position="249"/>
        <end position="291"/>
    </location>
</feature>
<feature type="compositionally biased region" description="Polar residues" evidence="2">
    <location>
        <begin position="423"/>
        <end position="432"/>
    </location>
</feature>
<evidence type="ECO:0000313" key="5">
    <source>
        <dbReference type="Proteomes" id="UP001627154"/>
    </source>
</evidence>
<keyword evidence="5" id="KW-1185">Reference proteome</keyword>
<feature type="compositionally biased region" description="Low complexity" evidence="2">
    <location>
        <begin position="634"/>
        <end position="646"/>
    </location>
</feature>
<dbReference type="GO" id="GO:0005096">
    <property type="term" value="F:GTPase activator activity"/>
    <property type="evidence" value="ECO:0007669"/>
    <property type="project" value="UniProtKB-KW"/>
</dbReference>
<feature type="compositionally biased region" description="Polar residues" evidence="2">
    <location>
        <begin position="1416"/>
        <end position="1444"/>
    </location>
</feature>
<feature type="compositionally biased region" description="Low complexity" evidence="2">
    <location>
        <begin position="1160"/>
        <end position="1189"/>
    </location>
</feature>
<feature type="compositionally biased region" description="Low complexity" evidence="2">
    <location>
        <begin position="1331"/>
        <end position="1371"/>
    </location>
</feature>
<dbReference type="PANTHER" id="PTHR12635">
    <property type="entry name" value="RHO-GTPASE-ACTIVATING PROTEIN 6 FAMILY MEMBER"/>
    <property type="match status" value="1"/>
</dbReference>
<protein>
    <recommendedName>
        <fullName evidence="3">Rho-GAP domain-containing protein</fullName>
    </recommendedName>
</protein>
<feature type="compositionally biased region" description="Basic and acidic residues" evidence="2">
    <location>
        <begin position="1502"/>
        <end position="1515"/>
    </location>
</feature>
<feature type="compositionally biased region" description="Basic and acidic residues" evidence="2">
    <location>
        <begin position="222"/>
        <end position="233"/>
    </location>
</feature>
<dbReference type="PROSITE" id="PS50238">
    <property type="entry name" value="RHOGAP"/>
    <property type="match status" value="1"/>
</dbReference>
<feature type="region of interest" description="Disordered" evidence="2">
    <location>
        <begin position="1299"/>
        <end position="1444"/>
    </location>
</feature>
<feature type="compositionally biased region" description="Low complexity" evidence="2">
    <location>
        <begin position="249"/>
        <end position="269"/>
    </location>
</feature>
<name>A0ABD2VTS0_9HYME</name>
<feature type="compositionally biased region" description="Basic residues" evidence="2">
    <location>
        <begin position="521"/>
        <end position="530"/>
    </location>
</feature>
<dbReference type="Pfam" id="PF00620">
    <property type="entry name" value="RhoGAP"/>
    <property type="match status" value="1"/>
</dbReference>
<feature type="region of interest" description="Disordered" evidence="2">
    <location>
        <begin position="197"/>
        <end position="233"/>
    </location>
</feature>
<feature type="domain" description="Rho-GAP" evidence="3">
    <location>
        <begin position="908"/>
        <end position="1107"/>
    </location>
</feature>
<comment type="caution">
    <text evidence="4">The sequence shown here is derived from an EMBL/GenBank/DDBJ whole genome shotgun (WGS) entry which is preliminary data.</text>
</comment>
<feature type="compositionally biased region" description="Low complexity" evidence="2">
    <location>
        <begin position="882"/>
        <end position="892"/>
    </location>
</feature>
<feature type="region of interest" description="Disordered" evidence="2">
    <location>
        <begin position="155"/>
        <end position="174"/>
    </location>
</feature>
<feature type="compositionally biased region" description="Polar residues" evidence="2">
    <location>
        <begin position="1372"/>
        <end position="1401"/>
    </location>
</feature>
<feature type="region of interest" description="Disordered" evidence="2">
    <location>
        <begin position="1154"/>
        <end position="1267"/>
    </location>
</feature>
<accession>A0ABD2VTS0</accession>
<organism evidence="4 5">
    <name type="scientific">Trichogramma kaykai</name>
    <dbReference type="NCBI Taxonomy" id="54128"/>
    <lineage>
        <taxon>Eukaryota</taxon>
        <taxon>Metazoa</taxon>
        <taxon>Ecdysozoa</taxon>
        <taxon>Arthropoda</taxon>
        <taxon>Hexapoda</taxon>
        <taxon>Insecta</taxon>
        <taxon>Pterygota</taxon>
        <taxon>Neoptera</taxon>
        <taxon>Endopterygota</taxon>
        <taxon>Hymenoptera</taxon>
        <taxon>Apocrita</taxon>
        <taxon>Proctotrupomorpha</taxon>
        <taxon>Chalcidoidea</taxon>
        <taxon>Trichogrammatidae</taxon>
        <taxon>Trichogramma</taxon>
    </lineage>
</organism>
<feature type="region of interest" description="Disordered" evidence="2">
    <location>
        <begin position="1"/>
        <end position="51"/>
    </location>
</feature>
<dbReference type="PANTHER" id="PTHR12635:SF7">
    <property type="entry name" value="RHO GTPASE ACTIVATING PROTEIN 6-RELATED"/>
    <property type="match status" value="1"/>
</dbReference>
<dbReference type="Gene3D" id="1.10.555.10">
    <property type="entry name" value="Rho GTPase activation protein"/>
    <property type="match status" value="1"/>
</dbReference>
<feature type="compositionally biased region" description="Low complexity" evidence="2">
    <location>
        <begin position="509"/>
        <end position="520"/>
    </location>
</feature>
<feature type="compositionally biased region" description="Low complexity" evidence="2">
    <location>
        <begin position="433"/>
        <end position="447"/>
    </location>
</feature>
<evidence type="ECO:0000256" key="2">
    <source>
        <dbReference type="SAM" id="MobiDB-lite"/>
    </source>
</evidence>
<gene>
    <name evidence="4" type="ORF">TKK_020098</name>
</gene>
<feature type="compositionally biased region" description="Polar residues" evidence="2">
    <location>
        <begin position="1235"/>
        <end position="1249"/>
    </location>
</feature>
<feature type="region of interest" description="Disordered" evidence="2">
    <location>
        <begin position="629"/>
        <end position="658"/>
    </location>
</feature>
<keyword evidence="1" id="KW-0343">GTPase activation</keyword>
<sequence length="1602" mass="173672">MADSPGRRRSRRDSLDASSQHQSSSSGTAAARSPPGSKERKRGTAKANNSNVRWLLTRKTWRYMADAGRRLIPESIAAAKMASSVAHHQQQSENIPIELIEQNFQEICSKETKFLPVPKRKYSCPGSWLGLPSIRVKPPRRIGGSCRIKPSWLDEAERRSRGSNSSFGGVPSSPVINSGRLDFNKVKREWLLTDHHHRSSATTLDSSGGGGGGSASSSPGVEQERLSREEAETRELEEMLERLLIMQESQSAASTITSTSSNPTTTRSTSGDHSVPGCGLAKEPSSSTTSSLDCKKLFEKLNQLLNQLMSDSRRDEASGKSAAAAIAATSTYSGRRTTTNYPASATSSTMTSFDSTGGVSRRAKPYHSDSGHQMLLDTLRRQFGKSPNCDHMMQDILTDRKKLSDLYFAVRRVRNFRGPRSTGVWTSPSTRFLTSPSGTSSTGGSRSRLGKSGGDDARDGREVTSPPPLIAVQGPSIERGTTHQGTQTDPVSRETLDHCLQEHVKEHQQQLSPKEQQQQQHQHHKSGRRRSSLEDDVSPSVSDTIKRYLRMARKKSVDGDKADRFKRVNYDRNLRNIKAKGEISKPGDDDGNSKGCQTQANWMIGYREMGSMQPGEALQLLLLSDDAETTTSPISRDASSRSSIDAGLGSEEPTTPKHHQSFLSHFLHGGNAMQKSKSSSSVVHHSSRLVAKKIFKSRSKSSSRAVNVVCAWTPQGKCTWAGTSGRRVTLQDTPLRQLSDIERKILSVVAVAKLQALNLGVQIRPPAESLSGGSSSSKPKRRAYLLKRKALTTSLFDNKGKEDKDKDAIGTGLVFGLPLAQCLENDRMSRVGSTGSGEMGYDSALGHASRLGSRASFTSLFESTTSTSAKTDEGGSWESLPSKTTGTTTGSAALTGSDSGVLLELGDGHLSDFEVVPNIVRQCIKHLELTGLHMLGIFRVSPSKKRVRQLREDWDCGRETKIGADQCPHDVAALLKEYFRDLPDALLCRDLYQAFVHTQSQYKKIRNRRLQHEALQHLVQLLPTPNRETLYALLNFLSEVAANSEDRGELIGNKMDKTNLATVFAPNILHCVKAGHARTELSAERAEERIDVINVVRALLEHVSTLFIVPAALVDELYLHMMDSHPAELDAVLSRRADEQCQDDPELCCSETENYSVDETSSPTSPTSPTALTAPATAVSSSSGTSSTSQRRLYSRQECLHEAGGTGGDIVSPRQPRRSNKRPSGRRKDGLVVGDSSTGRSNSIDSVSSLEDHPTPTLADSRKSKSGSVITASLTIPMTGALTLNLDDPDIPYIEDTTNNVVKSASPNAPPRRQRQRATSGDDPASPTKYSGGSDSAVGSSSNTVEQAPSSPSWAMSSCSPPASPDSVVSPRQQNPEQQQASLQRVSFTTSSELKQIQRSSMLDAYHQRPQPSAHKPQQASLGSSYMSGGATSTRTPAYTPSITNIGGAVMRCKTEDIERMMSLNCGELPSSSSRSSINSSSIKPSSSTSNVLDHKKYTKRRYTDSRHQTRHIPDAETLSKTSSSHLPSMSFMGSRLSSVLHPHSQKSGSGSGSASSHHSGGSRLSVTTGGSSTSTSTSTTTQPTTWKRRELISSASKGPIF</sequence>
<reference evidence="4 5" key="1">
    <citation type="journal article" date="2024" name="bioRxiv">
        <title>A reference genome for Trichogramma kaykai: A tiny desert-dwelling parasitoid wasp with competing sex-ratio distorters.</title>
        <authorList>
            <person name="Culotta J."/>
            <person name="Lindsey A.R."/>
        </authorList>
    </citation>
    <scope>NUCLEOTIDE SEQUENCE [LARGE SCALE GENOMIC DNA]</scope>
    <source>
        <strain evidence="4 5">KSX58</strain>
    </source>
</reference>
<dbReference type="InterPro" id="IPR000198">
    <property type="entry name" value="RhoGAP_dom"/>
</dbReference>
<feature type="compositionally biased region" description="Basic and acidic residues" evidence="2">
    <location>
        <begin position="453"/>
        <end position="462"/>
    </location>
</feature>
<dbReference type="InterPro" id="IPR008936">
    <property type="entry name" value="Rho_GTPase_activation_prot"/>
</dbReference>
<feature type="compositionally biased region" description="Low complexity" evidence="2">
    <location>
        <begin position="1470"/>
        <end position="1491"/>
    </location>
</feature>
<dbReference type="SUPFAM" id="SSF48350">
    <property type="entry name" value="GTPase activation domain, GAP"/>
    <property type="match status" value="1"/>
</dbReference>
<feature type="region of interest" description="Disordered" evidence="2">
    <location>
        <begin position="1466"/>
        <end position="1602"/>
    </location>
</feature>
<feature type="compositionally biased region" description="Low complexity" evidence="2">
    <location>
        <begin position="1542"/>
        <end position="1586"/>
    </location>
</feature>
<evidence type="ECO:0000259" key="3">
    <source>
        <dbReference type="PROSITE" id="PS50238"/>
    </source>
</evidence>
<evidence type="ECO:0000313" key="4">
    <source>
        <dbReference type="EMBL" id="KAL3384156.1"/>
    </source>
</evidence>
<feature type="compositionally biased region" description="Low complexity" evidence="2">
    <location>
        <begin position="16"/>
        <end position="26"/>
    </location>
</feature>
<feature type="compositionally biased region" description="Polar residues" evidence="2">
    <location>
        <begin position="1519"/>
        <end position="1528"/>
    </location>
</feature>
<feature type="compositionally biased region" description="Polar residues" evidence="2">
    <location>
        <begin position="335"/>
        <end position="358"/>
    </location>
</feature>
<dbReference type="EMBL" id="JBJJXI010000178">
    <property type="protein sequence ID" value="KAL3384156.1"/>
    <property type="molecule type" value="Genomic_DNA"/>
</dbReference>
<dbReference type="SMART" id="SM00324">
    <property type="entry name" value="RhoGAP"/>
    <property type="match status" value="1"/>
</dbReference>
<proteinExistence type="predicted"/>
<feature type="region of interest" description="Disordered" evidence="2">
    <location>
        <begin position="418"/>
        <end position="491"/>
    </location>
</feature>
<feature type="region of interest" description="Disordered" evidence="2">
    <location>
        <begin position="504"/>
        <end position="541"/>
    </location>
</feature>
<evidence type="ECO:0000256" key="1">
    <source>
        <dbReference type="ARBA" id="ARBA00022468"/>
    </source>
</evidence>
<dbReference type="Proteomes" id="UP001627154">
    <property type="component" value="Unassembled WGS sequence"/>
</dbReference>
<feature type="compositionally biased region" description="Basic residues" evidence="2">
    <location>
        <begin position="1215"/>
        <end position="1225"/>
    </location>
</feature>
<feature type="region of interest" description="Disordered" evidence="2">
    <location>
        <begin position="335"/>
        <end position="372"/>
    </location>
</feature>
<dbReference type="InterPro" id="IPR037863">
    <property type="entry name" value="RHOGAP6/36"/>
</dbReference>